<dbReference type="AlphaFoldDB" id="A0AAV4QTK6"/>
<accession>A0AAV4QTK6</accession>
<protein>
    <submittedName>
        <fullName evidence="2">Uncharacterized protein</fullName>
    </submittedName>
</protein>
<evidence type="ECO:0000313" key="3">
    <source>
        <dbReference type="Proteomes" id="UP001054837"/>
    </source>
</evidence>
<organism evidence="2 3">
    <name type="scientific">Caerostris darwini</name>
    <dbReference type="NCBI Taxonomy" id="1538125"/>
    <lineage>
        <taxon>Eukaryota</taxon>
        <taxon>Metazoa</taxon>
        <taxon>Ecdysozoa</taxon>
        <taxon>Arthropoda</taxon>
        <taxon>Chelicerata</taxon>
        <taxon>Arachnida</taxon>
        <taxon>Araneae</taxon>
        <taxon>Araneomorphae</taxon>
        <taxon>Entelegynae</taxon>
        <taxon>Araneoidea</taxon>
        <taxon>Araneidae</taxon>
        <taxon>Caerostris</taxon>
    </lineage>
</organism>
<evidence type="ECO:0000256" key="1">
    <source>
        <dbReference type="SAM" id="MobiDB-lite"/>
    </source>
</evidence>
<evidence type="ECO:0000313" key="2">
    <source>
        <dbReference type="EMBL" id="GIY12164.1"/>
    </source>
</evidence>
<name>A0AAV4QTK6_9ARAC</name>
<sequence>MKIPIFTADVEIVQTSLDNIIAERLENETEEKERTRIAQEKAKAKAAGKAGEKKQTIFTNLNLRVQVQRFIQPLANVNIVPGIQSNLHFTKDQLKKKVSSVARNHFIDVWYDWLTSEELVEKMDSYDNLRISKVHREISHINTKCYPRKPEYQRGDKKQNYSRGSKGEYETGPTFHCDRIYKRSIARNDRKPALSGVPSKKHLPVHVPHYRTSPVLKHFDMTRTSPLRPLRKCGRPPRKLYSLCSNDLCWFCPETYQAEPEREDVTVVPPTQSCFLLRTERAPVAGDLFGHLDDLSCANEV</sequence>
<feature type="region of interest" description="Disordered" evidence="1">
    <location>
        <begin position="147"/>
        <end position="170"/>
    </location>
</feature>
<comment type="caution">
    <text evidence="2">The sequence shown here is derived from an EMBL/GenBank/DDBJ whole genome shotgun (WGS) entry which is preliminary data.</text>
</comment>
<proteinExistence type="predicted"/>
<dbReference type="EMBL" id="BPLQ01004993">
    <property type="protein sequence ID" value="GIY12164.1"/>
    <property type="molecule type" value="Genomic_DNA"/>
</dbReference>
<keyword evidence="3" id="KW-1185">Reference proteome</keyword>
<reference evidence="2 3" key="1">
    <citation type="submission" date="2021-06" db="EMBL/GenBank/DDBJ databases">
        <title>Caerostris darwini draft genome.</title>
        <authorList>
            <person name="Kono N."/>
            <person name="Arakawa K."/>
        </authorList>
    </citation>
    <scope>NUCLEOTIDE SEQUENCE [LARGE SCALE GENOMIC DNA]</scope>
</reference>
<dbReference type="Proteomes" id="UP001054837">
    <property type="component" value="Unassembled WGS sequence"/>
</dbReference>
<feature type="compositionally biased region" description="Basic and acidic residues" evidence="1">
    <location>
        <begin position="148"/>
        <end position="169"/>
    </location>
</feature>
<gene>
    <name evidence="2" type="ORF">CDAR_568261</name>
</gene>